<protein>
    <submittedName>
        <fullName evidence="1">Uncharacterized protein</fullName>
    </submittedName>
</protein>
<dbReference type="AlphaFoldDB" id="A0A016QRE9"/>
<evidence type="ECO:0000313" key="1">
    <source>
        <dbReference type="EMBL" id="EYB68720.1"/>
    </source>
</evidence>
<reference evidence="1 2" key="1">
    <citation type="submission" date="2014-03" db="EMBL/GenBank/DDBJ databases">
        <title>Draft genome sequence of Deinococcus phoenicis 1P10ME.</title>
        <authorList>
            <person name="Stepanov V.G."/>
            <person name="Vaishampayan P."/>
            <person name="Venkateswaran K."/>
            <person name="Fox G.E."/>
        </authorList>
    </citation>
    <scope>NUCLEOTIDE SEQUENCE [LARGE SCALE GENOMIC DNA]</scope>
    <source>
        <strain evidence="1 2">1P10ME</strain>
    </source>
</reference>
<dbReference type="RefSeq" id="WP_034355052.1">
    <property type="nucleotide sequence ID" value="NZ_JHAC01000017.1"/>
</dbReference>
<gene>
    <name evidence="1" type="ORF">DEIPH_ctg017orf0055</name>
</gene>
<organism evidence="1 2">
    <name type="scientific">Deinococcus phoenicis</name>
    <dbReference type="NCBI Taxonomy" id="1476583"/>
    <lineage>
        <taxon>Bacteria</taxon>
        <taxon>Thermotogati</taxon>
        <taxon>Deinococcota</taxon>
        <taxon>Deinococci</taxon>
        <taxon>Deinococcales</taxon>
        <taxon>Deinococcaceae</taxon>
        <taxon>Deinococcus</taxon>
    </lineage>
</organism>
<accession>A0A016QRE9</accession>
<dbReference type="PATRIC" id="fig|1476583.3.peg.1075"/>
<dbReference type="EMBL" id="JHAC01000017">
    <property type="protein sequence ID" value="EYB68720.1"/>
    <property type="molecule type" value="Genomic_DNA"/>
</dbReference>
<sequence>MSTSAEHTLLDLFDLRCQARREVAEALSRIPEGSRYAQAGARLSRQYLDSVHSEAALTAIIREAHDLEALVRGAAWTDREGPPFREAGAGQG</sequence>
<name>A0A016QRE9_9DEIO</name>
<dbReference type="STRING" id="1476583.DEIPH_ctg017orf0055"/>
<proteinExistence type="predicted"/>
<dbReference type="OrthoDB" id="9948807at2"/>
<comment type="caution">
    <text evidence="1">The sequence shown here is derived from an EMBL/GenBank/DDBJ whole genome shotgun (WGS) entry which is preliminary data.</text>
</comment>
<dbReference type="Proteomes" id="UP000020492">
    <property type="component" value="Unassembled WGS sequence"/>
</dbReference>
<keyword evidence="2" id="KW-1185">Reference proteome</keyword>
<evidence type="ECO:0000313" key="2">
    <source>
        <dbReference type="Proteomes" id="UP000020492"/>
    </source>
</evidence>